<name>A0A562ZSS0_9BURK</name>
<evidence type="ECO:0000313" key="1">
    <source>
        <dbReference type="EMBL" id="TWO71457.1"/>
    </source>
</evidence>
<organism evidence="1 2">
    <name type="scientific">Caenimonas sedimenti</name>
    <dbReference type="NCBI Taxonomy" id="2596921"/>
    <lineage>
        <taxon>Bacteria</taxon>
        <taxon>Pseudomonadati</taxon>
        <taxon>Pseudomonadota</taxon>
        <taxon>Betaproteobacteria</taxon>
        <taxon>Burkholderiales</taxon>
        <taxon>Comamonadaceae</taxon>
        <taxon>Caenimonas</taxon>
    </lineage>
</organism>
<evidence type="ECO:0000313" key="2">
    <source>
        <dbReference type="Proteomes" id="UP000318199"/>
    </source>
</evidence>
<reference evidence="1 2" key="1">
    <citation type="submission" date="2019-07" db="EMBL/GenBank/DDBJ databases">
        <title>Caenimonas sedimenti sp. nov., isolated from activated sludge.</title>
        <authorList>
            <person name="Xu J."/>
        </authorList>
    </citation>
    <scope>NUCLEOTIDE SEQUENCE [LARGE SCALE GENOMIC DNA]</scope>
    <source>
        <strain evidence="1 2">HX-9-20</strain>
    </source>
</reference>
<dbReference type="EMBL" id="VOBQ01000008">
    <property type="protein sequence ID" value="TWO71457.1"/>
    <property type="molecule type" value="Genomic_DNA"/>
</dbReference>
<dbReference type="AlphaFoldDB" id="A0A562ZSS0"/>
<accession>A0A562ZSS0</accession>
<dbReference type="Proteomes" id="UP000318199">
    <property type="component" value="Unassembled WGS sequence"/>
</dbReference>
<protein>
    <submittedName>
        <fullName evidence="1">Uncharacterized protein</fullName>
    </submittedName>
</protein>
<gene>
    <name evidence="1" type="ORF">FN976_11110</name>
</gene>
<keyword evidence="2" id="KW-1185">Reference proteome</keyword>
<dbReference type="RefSeq" id="WP_145893068.1">
    <property type="nucleotide sequence ID" value="NZ_VOBQ01000008.1"/>
</dbReference>
<proteinExistence type="predicted"/>
<sequence>MSAVAGSTSPAASTKEASYISSLKRGTDGRIMVGTGTIDLGQVLRITPEPTTRDGPHRARVEFTATDLVTMGETASELGVVQMPVLQRASASQEVALHLGVPTVVALLSTSDNELRLELTLERVDRIR</sequence>
<comment type="caution">
    <text evidence="1">The sequence shown here is derived from an EMBL/GenBank/DDBJ whole genome shotgun (WGS) entry which is preliminary data.</text>
</comment>